<dbReference type="PROSITE" id="PS50046">
    <property type="entry name" value="PHYTOCHROME_2"/>
    <property type="match status" value="1"/>
</dbReference>
<dbReference type="InterPro" id="IPR016132">
    <property type="entry name" value="Phyto_chromo_attachment"/>
</dbReference>
<dbReference type="SUPFAM" id="SSF55781">
    <property type="entry name" value="GAF domain-like"/>
    <property type="match status" value="1"/>
</dbReference>
<dbReference type="EMBL" id="CP159837">
    <property type="protein sequence ID" value="XCM37151.1"/>
    <property type="molecule type" value="Genomic_DNA"/>
</dbReference>
<gene>
    <name evidence="2" type="ORF">ABWT76_005966</name>
</gene>
<proteinExistence type="predicted"/>
<sequence>MAKAAERLRSLATTIDKIRQSFLDINTIFQTTTQEVRRLLEVERVAIYRFYPDWSGEFVADSIVDGFTTQPVKTFAFEQDWVKINQSGKCQYSINK</sequence>
<dbReference type="Pfam" id="PF01590">
    <property type="entry name" value="GAF"/>
    <property type="match status" value="1"/>
</dbReference>
<evidence type="ECO:0000313" key="2">
    <source>
        <dbReference type="EMBL" id="XCM37151.1"/>
    </source>
</evidence>
<evidence type="ECO:0000259" key="1">
    <source>
        <dbReference type="PROSITE" id="PS50046"/>
    </source>
</evidence>
<dbReference type="InterPro" id="IPR003018">
    <property type="entry name" value="GAF"/>
</dbReference>
<name>A0AAU8JEJ5_9CYAN</name>
<reference evidence="2" key="1">
    <citation type="submission" date="2024-07" db="EMBL/GenBank/DDBJ databases">
        <authorList>
            <person name="Kim Y.J."/>
            <person name="Jeong J.Y."/>
        </authorList>
    </citation>
    <scope>NUCLEOTIDE SEQUENCE</scope>
    <source>
        <strain evidence="2">GIHE-MW2</strain>
    </source>
</reference>
<dbReference type="Gene3D" id="3.30.450.40">
    <property type="match status" value="1"/>
</dbReference>
<protein>
    <submittedName>
        <fullName evidence="2">GAF domain-containing protein</fullName>
    </submittedName>
</protein>
<feature type="domain" description="Phytochrome chromophore attachment site" evidence="1">
    <location>
        <begin position="24"/>
        <end position="84"/>
    </location>
</feature>
<accession>A0AAU8JEJ5</accession>
<organism evidence="2">
    <name type="scientific">Planktothricoides raciborskii GIHE-MW2</name>
    <dbReference type="NCBI Taxonomy" id="2792601"/>
    <lineage>
        <taxon>Bacteria</taxon>
        <taxon>Bacillati</taxon>
        <taxon>Cyanobacteriota</taxon>
        <taxon>Cyanophyceae</taxon>
        <taxon>Oscillatoriophycideae</taxon>
        <taxon>Oscillatoriales</taxon>
        <taxon>Oscillatoriaceae</taxon>
        <taxon>Planktothricoides</taxon>
    </lineage>
</organism>
<dbReference type="InterPro" id="IPR029016">
    <property type="entry name" value="GAF-like_dom_sf"/>
</dbReference>
<dbReference type="AlphaFoldDB" id="A0AAU8JEJ5"/>
<dbReference type="RefSeq" id="WP_354635405.1">
    <property type="nucleotide sequence ID" value="NZ_CP159837.1"/>
</dbReference>